<feature type="transmembrane region" description="Helical" evidence="6">
    <location>
        <begin position="38"/>
        <end position="65"/>
    </location>
</feature>
<feature type="transmembrane region" description="Helical" evidence="6">
    <location>
        <begin position="144"/>
        <end position="169"/>
    </location>
</feature>
<keyword evidence="4 6" id="KW-1133">Transmembrane helix</keyword>
<dbReference type="Pfam" id="PF00528">
    <property type="entry name" value="BPD_transp_1"/>
    <property type="match status" value="1"/>
</dbReference>
<comment type="caution">
    <text evidence="8">The sequence shown here is derived from an EMBL/GenBank/DDBJ whole genome shotgun (WGS) entry which is preliminary data.</text>
</comment>
<name>A0A559K8X6_9BACL</name>
<dbReference type="InterPro" id="IPR035906">
    <property type="entry name" value="MetI-like_sf"/>
</dbReference>
<dbReference type="Gene3D" id="1.10.3720.10">
    <property type="entry name" value="MetI-like"/>
    <property type="match status" value="1"/>
</dbReference>
<dbReference type="PANTHER" id="PTHR43496">
    <property type="entry name" value="PROTEIN LPLB"/>
    <property type="match status" value="1"/>
</dbReference>
<evidence type="ECO:0000256" key="5">
    <source>
        <dbReference type="ARBA" id="ARBA00023136"/>
    </source>
</evidence>
<proteinExistence type="inferred from homology"/>
<sequence length="326" mass="37140">MPTVDVTTSRTDVLRPGEVKAARSTAPSLRKRFKQSRLLLLLFLPCLLYYIVFKYLPMFGIVISFKNYNLFKGVWASPWVGLKYYQLFFENPDFFKLLRNTFLLGVNKLVFGFPAPIVLALLLNELKHAVFKRFVQTVSYLPHFISNVVVASMVVMFLSPTSGIVNHIIKWLGMEPINFMVRAELFRPIYVISEIWQHVGWETIIYLAALTAIDPQLYEAAEMDGASRWKRVLHVTLPGIAPAIVILFILNIGKVLEIGFEKVFLLYNPAIYETADIIGTYVYRTGLSQGNYSYATAIDMFGGVVSLIFVYSANYLSRKVGETSLW</sequence>
<evidence type="ECO:0000256" key="4">
    <source>
        <dbReference type="ARBA" id="ARBA00022989"/>
    </source>
</evidence>
<protein>
    <submittedName>
        <fullName evidence="8">Sugar ABC transporter permease</fullName>
    </submittedName>
</protein>
<dbReference type="InterPro" id="IPR000515">
    <property type="entry name" value="MetI-like"/>
</dbReference>
<gene>
    <name evidence="8" type="ORF">FPZ49_18360</name>
</gene>
<comment type="similarity">
    <text evidence="6">Belongs to the binding-protein-dependent transport system permease family.</text>
</comment>
<dbReference type="GO" id="GO:0055085">
    <property type="term" value="P:transmembrane transport"/>
    <property type="evidence" value="ECO:0007669"/>
    <property type="project" value="InterPro"/>
</dbReference>
<feature type="transmembrane region" description="Helical" evidence="6">
    <location>
        <begin position="292"/>
        <end position="311"/>
    </location>
</feature>
<reference evidence="8 9" key="1">
    <citation type="submission" date="2019-07" db="EMBL/GenBank/DDBJ databases">
        <authorList>
            <person name="Kim J."/>
        </authorList>
    </citation>
    <scope>NUCLEOTIDE SEQUENCE [LARGE SCALE GENOMIC DNA]</scope>
    <source>
        <strain evidence="8 9">JC52</strain>
    </source>
</reference>
<accession>A0A559K8X6</accession>
<dbReference type="EMBL" id="VNJI01000022">
    <property type="protein sequence ID" value="TVY08578.1"/>
    <property type="molecule type" value="Genomic_DNA"/>
</dbReference>
<organism evidence="8 9">
    <name type="scientific">Paenibacillus cremeus</name>
    <dbReference type="NCBI Taxonomy" id="2163881"/>
    <lineage>
        <taxon>Bacteria</taxon>
        <taxon>Bacillati</taxon>
        <taxon>Bacillota</taxon>
        <taxon>Bacilli</taxon>
        <taxon>Bacillales</taxon>
        <taxon>Paenibacillaceae</taxon>
        <taxon>Paenibacillus</taxon>
    </lineage>
</organism>
<dbReference type="Proteomes" id="UP000317036">
    <property type="component" value="Unassembled WGS sequence"/>
</dbReference>
<comment type="subcellular location">
    <subcellularLocation>
        <location evidence="6">Cell membrane</location>
        <topology evidence="6">Multi-pass membrane protein</topology>
    </subcellularLocation>
    <subcellularLocation>
        <location evidence="1">Membrane</location>
        <topology evidence="1">Multi-pass membrane protein</topology>
    </subcellularLocation>
</comment>
<keyword evidence="2 6" id="KW-0813">Transport</keyword>
<evidence type="ECO:0000256" key="3">
    <source>
        <dbReference type="ARBA" id="ARBA00022692"/>
    </source>
</evidence>
<dbReference type="AlphaFoldDB" id="A0A559K8X6"/>
<dbReference type="GO" id="GO:0005886">
    <property type="term" value="C:plasma membrane"/>
    <property type="evidence" value="ECO:0007669"/>
    <property type="project" value="UniProtKB-SubCell"/>
</dbReference>
<evidence type="ECO:0000256" key="6">
    <source>
        <dbReference type="RuleBase" id="RU363032"/>
    </source>
</evidence>
<dbReference type="SUPFAM" id="SSF161098">
    <property type="entry name" value="MetI-like"/>
    <property type="match status" value="1"/>
</dbReference>
<keyword evidence="5 6" id="KW-0472">Membrane</keyword>
<dbReference type="RefSeq" id="WP_144849598.1">
    <property type="nucleotide sequence ID" value="NZ_VNJI01000022.1"/>
</dbReference>
<evidence type="ECO:0000256" key="2">
    <source>
        <dbReference type="ARBA" id="ARBA00022448"/>
    </source>
</evidence>
<dbReference type="PROSITE" id="PS50928">
    <property type="entry name" value="ABC_TM1"/>
    <property type="match status" value="1"/>
</dbReference>
<evidence type="ECO:0000313" key="9">
    <source>
        <dbReference type="Proteomes" id="UP000317036"/>
    </source>
</evidence>
<feature type="transmembrane region" description="Helical" evidence="6">
    <location>
        <begin position="102"/>
        <end position="123"/>
    </location>
</feature>
<evidence type="ECO:0000256" key="1">
    <source>
        <dbReference type="ARBA" id="ARBA00004141"/>
    </source>
</evidence>
<feature type="domain" description="ABC transmembrane type-1" evidence="7">
    <location>
        <begin position="98"/>
        <end position="313"/>
    </location>
</feature>
<dbReference type="OrthoDB" id="9785836at2"/>
<feature type="transmembrane region" description="Helical" evidence="6">
    <location>
        <begin position="232"/>
        <end position="252"/>
    </location>
</feature>
<evidence type="ECO:0000313" key="8">
    <source>
        <dbReference type="EMBL" id="TVY08578.1"/>
    </source>
</evidence>
<dbReference type="CDD" id="cd06261">
    <property type="entry name" value="TM_PBP2"/>
    <property type="match status" value="1"/>
</dbReference>
<keyword evidence="3 6" id="KW-0812">Transmembrane</keyword>
<evidence type="ECO:0000259" key="7">
    <source>
        <dbReference type="PROSITE" id="PS50928"/>
    </source>
</evidence>
<keyword evidence="9" id="KW-1185">Reference proteome</keyword>
<dbReference type="PANTHER" id="PTHR43496:SF1">
    <property type="entry name" value="POLYGALACTURONAN_RHAMNOGALACTURONAN TRANSPORT SYSTEM PERMEASE PROTEIN YTEP"/>
    <property type="match status" value="1"/>
</dbReference>